<dbReference type="Pfam" id="PF25767">
    <property type="entry name" value="ARM_TBCD_2nd"/>
    <property type="match status" value="1"/>
</dbReference>
<protein>
    <recommendedName>
        <fullName evidence="8">Tubulin-specific chaperone D</fullName>
    </recommendedName>
</protein>
<feature type="domain" description="Tubulin-folding cofactor D C-terminal" evidence="4">
    <location>
        <begin position="960"/>
        <end position="1148"/>
    </location>
</feature>
<evidence type="ECO:0000256" key="1">
    <source>
        <dbReference type="ARBA" id="ARBA00023186"/>
    </source>
</evidence>
<dbReference type="InterPro" id="IPR016024">
    <property type="entry name" value="ARM-type_fold"/>
</dbReference>
<dbReference type="GO" id="GO:0005096">
    <property type="term" value="F:GTPase activator activity"/>
    <property type="evidence" value="ECO:0007669"/>
    <property type="project" value="InterPro"/>
</dbReference>
<dbReference type="PANTHER" id="PTHR12658:SF0">
    <property type="entry name" value="TUBULIN-SPECIFIC CHAPERONE D"/>
    <property type="match status" value="1"/>
</dbReference>
<dbReference type="SUPFAM" id="SSF48371">
    <property type="entry name" value="ARM repeat"/>
    <property type="match status" value="1"/>
</dbReference>
<keyword evidence="7" id="KW-1185">Reference proteome</keyword>
<proteinExistence type="predicted"/>
<dbReference type="InterPro" id="IPR022577">
    <property type="entry name" value="TBCD_C"/>
</dbReference>
<dbReference type="InterPro" id="IPR033162">
    <property type="entry name" value="TBCD"/>
</dbReference>
<dbReference type="PANTHER" id="PTHR12658">
    <property type="entry name" value="BETA-TUBULIN COFACTOR D"/>
    <property type="match status" value="1"/>
</dbReference>
<dbReference type="InterPro" id="IPR058033">
    <property type="entry name" value="ARM_TBCD_2nd"/>
</dbReference>
<evidence type="ECO:0000259" key="5">
    <source>
        <dbReference type="Pfam" id="PF25767"/>
    </source>
</evidence>
<gene>
    <name evidence="6" type="ORF">ZIOFF_065107</name>
</gene>
<feature type="compositionally biased region" description="Basic and acidic residues" evidence="3">
    <location>
        <begin position="14"/>
        <end position="27"/>
    </location>
</feature>
<comment type="caution">
    <text evidence="6">The sequence shown here is derived from an EMBL/GenBank/DDBJ whole genome shotgun (WGS) entry which is preliminary data.</text>
</comment>
<dbReference type="Gene3D" id="1.25.10.10">
    <property type="entry name" value="Leucine-rich Repeat Variant"/>
    <property type="match status" value="2"/>
</dbReference>
<dbReference type="Pfam" id="PF12612">
    <property type="entry name" value="TFCD_C"/>
    <property type="match status" value="1"/>
</dbReference>
<organism evidence="6 7">
    <name type="scientific">Zingiber officinale</name>
    <name type="common">Ginger</name>
    <name type="synonym">Amomum zingiber</name>
    <dbReference type="NCBI Taxonomy" id="94328"/>
    <lineage>
        <taxon>Eukaryota</taxon>
        <taxon>Viridiplantae</taxon>
        <taxon>Streptophyta</taxon>
        <taxon>Embryophyta</taxon>
        <taxon>Tracheophyta</taxon>
        <taxon>Spermatophyta</taxon>
        <taxon>Magnoliopsida</taxon>
        <taxon>Liliopsida</taxon>
        <taxon>Zingiberales</taxon>
        <taxon>Zingiberaceae</taxon>
        <taxon>Zingiber</taxon>
    </lineage>
</organism>
<keyword evidence="1" id="KW-0143">Chaperone</keyword>
<evidence type="ECO:0000256" key="3">
    <source>
        <dbReference type="SAM" id="MobiDB-lite"/>
    </source>
</evidence>
<evidence type="ECO:0000256" key="2">
    <source>
        <dbReference type="PROSITE-ProRule" id="PRU00103"/>
    </source>
</evidence>
<feature type="region of interest" description="Disordered" evidence="3">
    <location>
        <begin position="1"/>
        <end position="27"/>
    </location>
</feature>
<dbReference type="InterPro" id="IPR021133">
    <property type="entry name" value="HEAT_type_2"/>
</dbReference>
<dbReference type="Proteomes" id="UP000734854">
    <property type="component" value="Unassembled WGS sequence"/>
</dbReference>
<accession>A0A8J5KGW0</accession>
<dbReference type="InterPro" id="IPR011989">
    <property type="entry name" value="ARM-like"/>
</dbReference>
<sequence length="1280" mass="142822">MADSADTAAATARASDEVDPSQKEDDEHDSKEVVILRYFLQEWELVKSILDRIVDNGGISSPADVHKIRSIMDKYQEQGQLLEPFLEIIISPIMSIVRSQATQLRVSPEGAMEIIKPLCIIIYSLVTVCGYKNVVKFFPHQVSDLELAVDLLETCHQATSVTSLRHESTGEMETKCVVLLWLYILVLIPFDILSVDTQAVNKSYLDEPEPSPLVKKILEISKDYLSSAGPMRKMAGLLLARLLTRPDMTIAFTRFTEWAHEVLFSVVEDVLDHFKLLGFAEVLSSIFKVGTRKVLLSVVSTTWSDISLLMKSNTSARSPLLRKFLVKLSQRIGLTCLPRRLQSWRYQGQNKLLGETILKNSGEGYSSNIGQHADFSNNGEYAELVGEDMDVPEIVEEILELLLSSLRDSDTVVRWSAAKGIGRITARLTSYLAEDVLSSVMELFSPGETEQVLQLILVFQGDGSWHGGCLALAELARRGLLLPSSFAKVVPLIVKALHYDVRRGPHSIGSHVRDAAAYVCWAFGRAYSSRDMKDTLEQLAPHLLTVACYDREVNCRRAASAAFQENVGRQGNFPHGIEIVNKTDYFSLASRTNSYLDVAVSIAQYTEYLYCFVEELLCSKINHWDKSLRELAAEALSALAKYDPEYFADHVLGKLIPSTLSSDLCTRHGATLAIGELILALHSHGFVFSADKQKSLSGVVPAIEKARLYRGKGGEIMRAAVSRFIQCLSLSKISLNVKTKRSLLDTLNENLKHPNAQIQLSAVNALKHFIPAYLVMLGDKTANEVTLKYLELLDDPNVAARRGAALALGILPYEFLVHKWRSVGTKLCSSCTIQHKPDDPDAEARVNAVHGLIAVCEMLTNSSTDDFGQELSSLYLFIRNDVMQTLFQALDDYAVDNRGDVGSWVREAAMDALERCMYILCKSDSIESRKSLEHHSEAYHSDGQTTNLSSRLVGPEITTNLVGGIAKQAVEKIDKIRDIAAKTLQRILHNQKYFVPFVSDRETLEQFIPNDPELKWSVPSVSFPRLVQLLQINSYSRSVLSGLVISVGGLQESLSKTSVTALLDYLLVSESDKNEERNLREYLLSTGFLWILQQYQKCDRVITPTLKTIEILFSKKVLLNMEGHTQEFFSGILQSLAVELRASKDFAKLLAGISILGYIASVVEPNNSRALYQLLFYLAHRYPKIRKAAADQVYLVLLQNENLMPEDKIEKALEIITETCWEGAMEEARNGRFQLYEITGFKSGPSQEATHKELSKAGEKNTKVTDENESYSSLVGFSGF</sequence>
<dbReference type="GO" id="GO:0007021">
    <property type="term" value="P:tubulin complex assembly"/>
    <property type="evidence" value="ECO:0007669"/>
    <property type="project" value="InterPro"/>
</dbReference>
<feature type="compositionally biased region" description="Low complexity" evidence="3">
    <location>
        <begin position="1"/>
        <end position="13"/>
    </location>
</feature>
<reference evidence="6 7" key="1">
    <citation type="submission" date="2020-08" db="EMBL/GenBank/DDBJ databases">
        <title>Plant Genome Project.</title>
        <authorList>
            <person name="Zhang R.-G."/>
        </authorList>
    </citation>
    <scope>NUCLEOTIDE SEQUENCE [LARGE SCALE GENOMIC DNA]</scope>
    <source>
        <tissue evidence="6">Rhizome</tissue>
    </source>
</reference>
<feature type="domain" description="Tubulin-folding cofactor D ARM repeats" evidence="5">
    <location>
        <begin position="320"/>
        <end position="577"/>
    </location>
</feature>
<dbReference type="Pfam" id="PF23579">
    <property type="entry name" value="ARM_TBCD"/>
    <property type="match status" value="1"/>
</dbReference>
<evidence type="ECO:0000259" key="4">
    <source>
        <dbReference type="Pfam" id="PF12612"/>
    </source>
</evidence>
<feature type="repeat" description="HEAT" evidence="2">
    <location>
        <begin position="398"/>
        <end position="435"/>
    </location>
</feature>
<evidence type="ECO:0000313" key="6">
    <source>
        <dbReference type="EMBL" id="KAG6475877.1"/>
    </source>
</evidence>
<dbReference type="EMBL" id="JACMSC010000018">
    <property type="protein sequence ID" value="KAG6475877.1"/>
    <property type="molecule type" value="Genomic_DNA"/>
</dbReference>
<dbReference type="AlphaFoldDB" id="A0A8J5KGW0"/>
<evidence type="ECO:0000313" key="7">
    <source>
        <dbReference type="Proteomes" id="UP000734854"/>
    </source>
</evidence>
<name>A0A8J5KGW0_ZINOF</name>
<dbReference type="GO" id="GO:0000226">
    <property type="term" value="P:microtubule cytoskeleton organization"/>
    <property type="evidence" value="ECO:0007669"/>
    <property type="project" value="TreeGrafter"/>
</dbReference>
<dbReference type="GO" id="GO:0048487">
    <property type="term" value="F:beta-tubulin binding"/>
    <property type="evidence" value="ECO:0007669"/>
    <property type="project" value="InterPro"/>
</dbReference>
<dbReference type="GO" id="GO:0007023">
    <property type="term" value="P:post-chaperonin tubulin folding pathway"/>
    <property type="evidence" value="ECO:0007669"/>
    <property type="project" value="InterPro"/>
</dbReference>
<evidence type="ECO:0008006" key="8">
    <source>
        <dbReference type="Google" id="ProtNLM"/>
    </source>
</evidence>
<dbReference type="PROSITE" id="PS50077">
    <property type="entry name" value="HEAT_REPEAT"/>
    <property type="match status" value="1"/>
</dbReference>